<evidence type="ECO:0000256" key="4">
    <source>
        <dbReference type="ARBA" id="ARBA00022461"/>
    </source>
</evidence>
<dbReference type="PANTHER" id="PTHR11690:SF288">
    <property type="entry name" value="AMILORIDE-SENSITIVE NA+ CHANNEL-RELATED"/>
    <property type="match status" value="1"/>
</dbReference>
<dbReference type="AlphaFoldDB" id="A0A9J6CEH3"/>
<dbReference type="Gene3D" id="1.10.287.770">
    <property type="entry name" value="YojJ-like"/>
    <property type="match status" value="1"/>
</dbReference>
<keyword evidence="10 12" id="KW-0739">Sodium transport</keyword>
<evidence type="ECO:0000256" key="1">
    <source>
        <dbReference type="ARBA" id="ARBA00004141"/>
    </source>
</evidence>
<dbReference type="Proteomes" id="UP001107558">
    <property type="component" value="Chromosome 1"/>
</dbReference>
<dbReference type="Pfam" id="PF00858">
    <property type="entry name" value="ASC"/>
    <property type="match status" value="1"/>
</dbReference>
<evidence type="ECO:0000256" key="7">
    <source>
        <dbReference type="ARBA" id="ARBA00023053"/>
    </source>
</evidence>
<keyword evidence="7" id="KW-0915">Sodium</keyword>
<name>A0A9J6CEH3_POLVA</name>
<evidence type="ECO:0000256" key="5">
    <source>
        <dbReference type="ARBA" id="ARBA00022692"/>
    </source>
</evidence>
<dbReference type="Gene3D" id="1.10.287.820">
    <property type="entry name" value="Acid-sensing ion channel domain"/>
    <property type="match status" value="1"/>
</dbReference>
<keyword evidence="8 12" id="KW-0406">Ion transport</keyword>
<comment type="caution">
    <text evidence="14">The sequence shown here is derived from an EMBL/GenBank/DDBJ whole genome shotgun (WGS) entry which is preliminary data.</text>
</comment>
<accession>A0A9J6CEH3</accession>
<dbReference type="PANTHER" id="PTHR11690">
    <property type="entry name" value="AMILORIDE-SENSITIVE SODIUM CHANNEL-RELATED"/>
    <property type="match status" value="1"/>
</dbReference>
<dbReference type="GO" id="GO:0015280">
    <property type="term" value="F:ligand-gated sodium channel activity"/>
    <property type="evidence" value="ECO:0007669"/>
    <property type="project" value="TreeGrafter"/>
</dbReference>
<reference evidence="14" key="1">
    <citation type="submission" date="2021-03" db="EMBL/GenBank/DDBJ databases">
        <title>Chromosome level genome of the anhydrobiotic midge Polypedilum vanderplanki.</title>
        <authorList>
            <person name="Yoshida Y."/>
            <person name="Kikawada T."/>
            <person name="Gusev O."/>
        </authorList>
    </citation>
    <scope>NUCLEOTIDE SEQUENCE</scope>
    <source>
        <strain evidence="14">NIAS01</strain>
        <tissue evidence="14">Whole body or cell culture</tissue>
    </source>
</reference>
<dbReference type="EMBL" id="JADBJN010000001">
    <property type="protein sequence ID" value="KAG5680506.1"/>
    <property type="molecule type" value="Genomic_DNA"/>
</dbReference>
<keyword evidence="4 12" id="KW-0894">Sodium channel</keyword>
<evidence type="ECO:0000256" key="3">
    <source>
        <dbReference type="ARBA" id="ARBA00022448"/>
    </source>
</evidence>
<evidence type="ECO:0000256" key="8">
    <source>
        <dbReference type="ARBA" id="ARBA00023065"/>
    </source>
</evidence>
<evidence type="ECO:0000256" key="13">
    <source>
        <dbReference type="SAM" id="Phobius"/>
    </source>
</evidence>
<gene>
    <name evidence="14" type="ORF">PVAND_010013</name>
</gene>
<evidence type="ECO:0000256" key="2">
    <source>
        <dbReference type="ARBA" id="ARBA00007193"/>
    </source>
</evidence>
<evidence type="ECO:0000313" key="15">
    <source>
        <dbReference type="Proteomes" id="UP001107558"/>
    </source>
</evidence>
<organism evidence="14 15">
    <name type="scientific">Polypedilum vanderplanki</name>
    <name type="common">Sleeping chironomid midge</name>
    <dbReference type="NCBI Taxonomy" id="319348"/>
    <lineage>
        <taxon>Eukaryota</taxon>
        <taxon>Metazoa</taxon>
        <taxon>Ecdysozoa</taxon>
        <taxon>Arthropoda</taxon>
        <taxon>Hexapoda</taxon>
        <taxon>Insecta</taxon>
        <taxon>Pterygota</taxon>
        <taxon>Neoptera</taxon>
        <taxon>Endopterygota</taxon>
        <taxon>Diptera</taxon>
        <taxon>Nematocera</taxon>
        <taxon>Chironomoidea</taxon>
        <taxon>Chironomidae</taxon>
        <taxon>Chironominae</taxon>
        <taxon>Polypedilum</taxon>
        <taxon>Polypedilum</taxon>
    </lineage>
</organism>
<keyword evidence="15" id="KW-1185">Reference proteome</keyword>
<comment type="subcellular location">
    <subcellularLocation>
        <location evidence="1">Membrane</location>
        <topology evidence="1">Multi-pass membrane protein</topology>
    </subcellularLocation>
</comment>
<comment type="similarity">
    <text evidence="2 12">Belongs to the amiloride-sensitive sodium channel (TC 1.A.6) family.</text>
</comment>
<sequence>MFANKKSNSIQAVDLFVDKNSGIVTRIFYAISFIFTTAAFFFYVYRSYEKWKIEPDIAVRQNQIFVSEIPFPAVTICSPVFARSEILAYKNYSSTNIAIHPEVLDNLNSTIANYLIANQHACNPYYVAVSEKIEKLRTERNIVKLLNESFLNVDEVLSTCAFGSRLINCKQIFNRVLTDRGFCYSFNMQGFNTIFNSDVISEDFNSYKRTKINKSPKYKYSSEGFVDDDNETIDWTLDKGFNEGHHIDFFPVSAKKGETFLVFLYLDKSNFENTCGIFTSVFNYYLHLPNEMPSQLHRKQFVRFHEKTYVSLTATVYKTHKDLQKLEPDARGCYFEGERKLKYFKSYTKNNCNLECIANFTLKNCGCLKFSMPRDKDIPVCDFDKSKCYYSAMNVWPGYNLTTKESVGSCGCLNTCNDIKYRIAIEEGSRTELKEHPILMDKGITEEDIFAYLKFTFDETFIVEEESYAPYALQNFIADTGGLLGLFIGCSLLSFFELFYFISMKISQAFNKGKKLESLQKVAHENFHVNVIKVRPIGKEQINVLKENDVCTKEELQKYRQQNDLQIYELKNLLKKRDKELACILNQMFSQYRE</sequence>
<feature type="transmembrane region" description="Helical" evidence="13">
    <location>
        <begin position="483"/>
        <end position="502"/>
    </location>
</feature>
<evidence type="ECO:0000256" key="6">
    <source>
        <dbReference type="ARBA" id="ARBA00022989"/>
    </source>
</evidence>
<evidence type="ECO:0000256" key="9">
    <source>
        <dbReference type="ARBA" id="ARBA00023136"/>
    </source>
</evidence>
<keyword evidence="5 12" id="KW-0812">Transmembrane</keyword>
<evidence type="ECO:0000313" key="14">
    <source>
        <dbReference type="EMBL" id="KAG5680506.1"/>
    </source>
</evidence>
<protein>
    <submittedName>
        <fullName evidence="14">Uncharacterized protein</fullName>
    </submittedName>
</protein>
<dbReference type="PRINTS" id="PR01078">
    <property type="entry name" value="AMINACHANNEL"/>
</dbReference>
<dbReference type="OrthoDB" id="6628406at2759"/>
<dbReference type="InterPro" id="IPR001873">
    <property type="entry name" value="ENaC"/>
</dbReference>
<feature type="transmembrane region" description="Helical" evidence="13">
    <location>
        <begin position="27"/>
        <end position="45"/>
    </location>
</feature>
<keyword evidence="9 13" id="KW-0472">Membrane</keyword>
<dbReference type="GO" id="GO:0005886">
    <property type="term" value="C:plasma membrane"/>
    <property type="evidence" value="ECO:0007669"/>
    <property type="project" value="TreeGrafter"/>
</dbReference>
<keyword evidence="6 13" id="KW-1133">Transmembrane helix</keyword>
<evidence type="ECO:0000256" key="12">
    <source>
        <dbReference type="RuleBase" id="RU000679"/>
    </source>
</evidence>
<evidence type="ECO:0000256" key="10">
    <source>
        <dbReference type="ARBA" id="ARBA00023201"/>
    </source>
</evidence>
<proteinExistence type="inferred from homology"/>
<evidence type="ECO:0000256" key="11">
    <source>
        <dbReference type="ARBA" id="ARBA00023303"/>
    </source>
</evidence>
<keyword evidence="3 12" id="KW-0813">Transport</keyword>
<keyword evidence="11 12" id="KW-0407">Ion channel</keyword>